<dbReference type="Proteomes" id="UP000076532">
    <property type="component" value="Unassembled WGS sequence"/>
</dbReference>
<gene>
    <name evidence="1" type="ORF">FIBSPDRAFT_896378</name>
</gene>
<proteinExistence type="predicted"/>
<dbReference type="EMBL" id="KV417614">
    <property type="protein sequence ID" value="KZP14627.1"/>
    <property type="molecule type" value="Genomic_DNA"/>
</dbReference>
<name>A0A166DEL6_9AGAM</name>
<dbReference type="AlphaFoldDB" id="A0A166DEL6"/>
<organism evidence="1 2">
    <name type="scientific">Athelia psychrophila</name>
    <dbReference type="NCBI Taxonomy" id="1759441"/>
    <lineage>
        <taxon>Eukaryota</taxon>
        <taxon>Fungi</taxon>
        <taxon>Dikarya</taxon>
        <taxon>Basidiomycota</taxon>
        <taxon>Agaricomycotina</taxon>
        <taxon>Agaricomycetes</taxon>
        <taxon>Agaricomycetidae</taxon>
        <taxon>Atheliales</taxon>
        <taxon>Atheliaceae</taxon>
        <taxon>Athelia</taxon>
    </lineage>
</organism>
<accession>A0A166DEL6</accession>
<protein>
    <submittedName>
        <fullName evidence="1">Uncharacterized protein</fullName>
    </submittedName>
</protein>
<evidence type="ECO:0000313" key="2">
    <source>
        <dbReference type="Proteomes" id="UP000076532"/>
    </source>
</evidence>
<sequence>MYMEPYKNRKGTFSRSALSLAAISGPRVLLSFPEPRAASTRSSGTLTIERYSYRRSAASHAATRTSVLYAKTPAPSKVRFCHAYGVMGYEGGWTLRRVAALAGKALQGVREAHARPVPVLPLPRAAVLPPLDPETRPVGYGAPALTPGALPPHPPAQIVHREVHY</sequence>
<evidence type="ECO:0000313" key="1">
    <source>
        <dbReference type="EMBL" id="KZP14627.1"/>
    </source>
</evidence>
<reference evidence="1 2" key="1">
    <citation type="journal article" date="2016" name="Mol. Biol. Evol.">
        <title>Comparative Genomics of Early-Diverging Mushroom-Forming Fungi Provides Insights into the Origins of Lignocellulose Decay Capabilities.</title>
        <authorList>
            <person name="Nagy L.G."/>
            <person name="Riley R."/>
            <person name="Tritt A."/>
            <person name="Adam C."/>
            <person name="Daum C."/>
            <person name="Floudas D."/>
            <person name="Sun H."/>
            <person name="Yadav J.S."/>
            <person name="Pangilinan J."/>
            <person name="Larsson K.H."/>
            <person name="Matsuura K."/>
            <person name="Barry K."/>
            <person name="Labutti K."/>
            <person name="Kuo R."/>
            <person name="Ohm R.A."/>
            <person name="Bhattacharya S.S."/>
            <person name="Shirouzu T."/>
            <person name="Yoshinaga Y."/>
            <person name="Martin F.M."/>
            <person name="Grigoriev I.V."/>
            <person name="Hibbett D.S."/>
        </authorList>
    </citation>
    <scope>NUCLEOTIDE SEQUENCE [LARGE SCALE GENOMIC DNA]</scope>
    <source>
        <strain evidence="1 2">CBS 109695</strain>
    </source>
</reference>
<keyword evidence="2" id="KW-1185">Reference proteome</keyword>